<dbReference type="InterPro" id="IPR016024">
    <property type="entry name" value="ARM-type_fold"/>
</dbReference>
<dbReference type="Gene3D" id="1.25.10.10">
    <property type="entry name" value="Leucine-rich Repeat Variant"/>
    <property type="match status" value="1"/>
</dbReference>
<feature type="compositionally biased region" description="Polar residues" evidence="8">
    <location>
        <begin position="34"/>
        <end position="49"/>
    </location>
</feature>
<evidence type="ECO:0000259" key="9">
    <source>
        <dbReference type="PROSITE" id="PS50303"/>
    </source>
</evidence>
<feature type="repeat" description="Pumilio" evidence="7">
    <location>
        <begin position="642"/>
        <end position="677"/>
    </location>
</feature>
<evidence type="ECO:0000256" key="8">
    <source>
        <dbReference type="SAM" id="MobiDB-lite"/>
    </source>
</evidence>
<dbReference type="GO" id="GO:0000288">
    <property type="term" value="P:nuclear-transcribed mRNA catabolic process, deadenylation-dependent decay"/>
    <property type="evidence" value="ECO:0007669"/>
    <property type="project" value="TreeGrafter"/>
</dbReference>
<gene>
    <name evidence="10" type="ORF">YALI1_E14805g</name>
</gene>
<dbReference type="SUPFAM" id="SSF48371">
    <property type="entry name" value="ARM repeat"/>
    <property type="match status" value="1"/>
</dbReference>
<evidence type="ECO:0000313" key="11">
    <source>
        <dbReference type="Proteomes" id="UP000182444"/>
    </source>
</evidence>
<feature type="compositionally biased region" description="Low complexity" evidence="8">
    <location>
        <begin position="390"/>
        <end position="399"/>
    </location>
</feature>
<feature type="repeat" description="Pumilio" evidence="7">
    <location>
        <begin position="571"/>
        <end position="606"/>
    </location>
</feature>
<evidence type="ECO:0000256" key="5">
    <source>
        <dbReference type="ARBA" id="ARBA00060736"/>
    </source>
</evidence>
<dbReference type="SMART" id="SM00025">
    <property type="entry name" value="Pumilio"/>
    <property type="match status" value="8"/>
</dbReference>
<dbReference type="PROSITE" id="PS50302">
    <property type="entry name" value="PUM"/>
    <property type="match status" value="8"/>
</dbReference>
<evidence type="ECO:0000313" key="10">
    <source>
        <dbReference type="EMBL" id="AOW05303.1"/>
    </source>
</evidence>
<comment type="subcellular location">
    <subcellularLocation>
        <location evidence="1">Cytoplasm</location>
    </subcellularLocation>
</comment>
<sequence length="752" mass="82575">MTGRAQSNNWDRSPPSRGIWGEYNKSHIVPYGPPTNTDTPTWSRAPSFQQERDLAPGGVGRKNSQGEEINPAYNPIRSGSFSGGISLIRSGNDIRRDSSMLPHPDHQFASKHFSFNDVEMQRPHLQAPEIFNPSQAHAPIPASGSSFLSRFSNIGDATRDAELNLGSRKASPEDASGFGLVSRRTSTSSASPIWNNTGSPPAQQTKLHIDEVTDQMQTFTPFVPYERYYDYGADMGAAGTGVGAGLPNVAGVAPSGLPASGAPIGPASMTMGGMPSMGGMPGMAGLTQSPQAPTAAVSNGHDFYGFRGRPSPRKYGVKEFFPNGLDDEVEVSKKKGSPEQIVAKPVTTRTPTNKASVVAAPEADIASVPATTAVPTTPTPPRVESRDTNSAASAPPSSSSRRKRDGYRSPLLEEFRNNKSKKFELKDLQGHIVEFSGDQHGSRFIQQQLESASGEEKSAIFEEIRPSSLQLMTDVFGNYVVQKFFVHGSNAQKAVLTKQMEGHVLSLSLQMYGCRVVQKAIEYVDTAKQAHLINELDKHVLRCVKDQNGNHVIQKAIEKIPPQHIQFIINAFNEQVYQLATHPYGCRVIQRMLEHCEEAQAAILAELHNYAYHLIQDQYGNYVIQHVLEQGAPDDKEAMMLVIKQHVLIFSRHKFASNVVEKCVIYGNRRQRRALIEEIATEREDGTLPITVMMKDQFANYVIQKLLDVSEGEDFDLLVSIIKPHLASLKKYSYGKHLASIERLVLLSEGGE</sequence>
<keyword evidence="2" id="KW-0963">Cytoplasm</keyword>
<dbReference type="InterPro" id="IPR001313">
    <property type="entry name" value="Pumilio_RNA-bd_rpt"/>
</dbReference>
<evidence type="ECO:0000256" key="1">
    <source>
        <dbReference type="ARBA" id="ARBA00004496"/>
    </source>
</evidence>
<dbReference type="GO" id="GO:0005737">
    <property type="term" value="C:cytoplasm"/>
    <property type="evidence" value="ECO:0007669"/>
    <property type="project" value="UniProtKB-SubCell"/>
</dbReference>
<dbReference type="FunFam" id="1.25.10.10:FF:000004">
    <property type="entry name" value="Pumilio homolog 1 isoform 2"/>
    <property type="match status" value="1"/>
</dbReference>
<keyword evidence="4" id="KW-0694">RNA-binding</keyword>
<name>A0A1D8NI37_YARLL</name>
<proteinExistence type="inferred from homology"/>
<evidence type="ECO:0000256" key="7">
    <source>
        <dbReference type="PROSITE-ProRule" id="PRU00317"/>
    </source>
</evidence>
<feature type="repeat" description="Pumilio" evidence="7">
    <location>
        <begin position="535"/>
        <end position="570"/>
    </location>
</feature>
<dbReference type="GeneID" id="2912807"/>
<accession>A0A1D8NI37</accession>
<protein>
    <recommendedName>
        <fullName evidence="6">Pumilio homology domain family member 3</fullName>
    </recommendedName>
</protein>
<feature type="repeat" description="Pumilio" evidence="7">
    <location>
        <begin position="463"/>
        <end position="498"/>
    </location>
</feature>
<evidence type="ECO:0000256" key="6">
    <source>
        <dbReference type="ARBA" id="ARBA00081811"/>
    </source>
</evidence>
<dbReference type="PANTHER" id="PTHR12537">
    <property type="entry name" value="RNA BINDING PROTEIN PUMILIO-RELATED"/>
    <property type="match status" value="1"/>
</dbReference>
<dbReference type="Proteomes" id="UP000182444">
    <property type="component" value="Chromosome 1E"/>
</dbReference>
<feature type="compositionally biased region" description="Polar residues" evidence="8">
    <location>
        <begin position="1"/>
        <end position="11"/>
    </location>
</feature>
<feature type="repeat" description="Pumilio" evidence="7">
    <location>
        <begin position="499"/>
        <end position="534"/>
    </location>
</feature>
<feature type="repeat" description="Pumilio" evidence="7">
    <location>
        <begin position="427"/>
        <end position="462"/>
    </location>
</feature>
<dbReference type="AlphaFoldDB" id="A0A1D8NI37"/>
<dbReference type="RefSeq" id="XP_068139084.1">
    <property type="nucleotide sequence ID" value="XM_068282983.1"/>
</dbReference>
<dbReference type="GO" id="GO:0003730">
    <property type="term" value="F:mRNA 3'-UTR binding"/>
    <property type="evidence" value="ECO:0007669"/>
    <property type="project" value="TreeGrafter"/>
</dbReference>
<feature type="repeat" description="Pumilio" evidence="7">
    <location>
        <begin position="607"/>
        <end position="641"/>
    </location>
</feature>
<keyword evidence="3" id="KW-0677">Repeat</keyword>
<dbReference type="InterPro" id="IPR011989">
    <property type="entry name" value="ARM-like"/>
</dbReference>
<organism evidence="10 11">
    <name type="scientific">Yarrowia lipolytica</name>
    <name type="common">Candida lipolytica</name>
    <dbReference type="NCBI Taxonomy" id="4952"/>
    <lineage>
        <taxon>Eukaryota</taxon>
        <taxon>Fungi</taxon>
        <taxon>Dikarya</taxon>
        <taxon>Ascomycota</taxon>
        <taxon>Saccharomycotina</taxon>
        <taxon>Dipodascomycetes</taxon>
        <taxon>Dipodascales</taxon>
        <taxon>Dipodascales incertae sedis</taxon>
        <taxon>Yarrowia</taxon>
    </lineage>
</organism>
<feature type="region of interest" description="Disordered" evidence="8">
    <location>
        <begin position="1"/>
        <end position="81"/>
    </location>
</feature>
<dbReference type="EMBL" id="CP017557">
    <property type="protein sequence ID" value="AOW05303.1"/>
    <property type="molecule type" value="Genomic_DNA"/>
</dbReference>
<feature type="region of interest" description="Disordered" evidence="8">
    <location>
        <begin position="331"/>
        <end position="413"/>
    </location>
</feature>
<evidence type="ECO:0000256" key="3">
    <source>
        <dbReference type="ARBA" id="ARBA00022737"/>
    </source>
</evidence>
<dbReference type="PROSITE" id="PS50303">
    <property type="entry name" value="PUM_HD"/>
    <property type="match status" value="1"/>
</dbReference>
<dbReference type="PANTHER" id="PTHR12537:SF12">
    <property type="entry name" value="MATERNAL PROTEIN PUMILIO"/>
    <property type="match status" value="1"/>
</dbReference>
<dbReference type="InterPro" id="IPR033712">
    <property type="entry name" value="Pumilio_RNA-bd"/>
</dbReference>
<feature type="repeat" description="Pumilio" evidence="7">
    <location>
        <begin position="678"/>
        <end position="720"/>
    </location>
</feature>
<dbReference type="CDD" id="cd07920">
    <property type="entry name" value="Pumilio"/>
    <property type="match status" value="1"/>
</dbReference>
<dbReference type="Pfam" id="PF00806">
    <property type="entry name" value="PUF"/>
    <property type="match status" value="8"/>
</dbReference>
<dbReference type="VEuPathDB" id="FungiDB:YALI0_E12001g"/>
<dbReference type="eggNOG" id="KOG1488">
    <property type="taxonomic scope" value="Eukaryota"/>
</dbReference>
<feature type="domain" description="PUM-HD" evidence="9">
    <location>
        <begin position="407"/>
        <end position="746"/>
    </location>
</feature>
<comment type="similarity">
    <text evidence="5">Belongs to the PUF3 family.</text>
</comment>
<reference evidence="10 11" key="1">
    <citation type="journal article" date="2016" name="PLoS ONE">
        <title>Sequence Assembly of Yarrowia lipolytica Strain W29/CLIB89 Shows Transposable Element Diversity.</title>
        <authorList>
            <person name="Magnan C."/>
            <person name="Yu J."/>
            <person name="Chang I."/>
            <person name="Jahn E."/>
            <person name="Kanomata Y."/>
            <person name="Wu J."/>
            <person name="Zeller M."/>
            <person name="Oakes M."/>
            <person name="Baldi P."/>
            <person name="Sandmeyer S."/>
        </authorList>
    </citation>
    <scope>NUCLEOTIDE SEQUENCE [LARGE SCALE GENOMIC DNA]</scope>
    <source>
        <strain evidence="11">CLIB89(W29)</strain>
    </source>
</reference>
<evidence type="ECO:0000256" key="2">
    <source>
        <dbReference type="ARBA" id="ARBA00022490"/>
    </source>
</evidence>
<dbReference type="VEuPathDB" id="FungiDB:YALI1_E14805g"/>
<evidence type="ECO:0000256" key="4">
    <source>
        <dbReference type="ARBA" id="ARBA00022884"/>
    </source>
</evidence>
<dbReference type="InterPro" id="IPR033133">
    <property type="entry name" value="PUM-HD"/>
</dbReference>